<dbReference type="PIRSF" id="PIRSF011396">
    <property type="entry name" value="Trp_halogenase"/>
    <property type="match status" value="1"/>
</dbReference>
<dbReference type="Pfam" id="PF04820">
    <property type="entry name" value="Trp_halogenase"/>
    <property type="match status" value="1"/>
</dbReference>
<keyword evidence="1" id="KW-1133">Transmembrane helix</keyword>
<keyword evidence="1" id="KW-0472">Membrane</keyword>
<dbReference type="EC" id="1.14.19.-" evidence="2"/>
<dbReference type="Gene3D" id="3.50.50.60">
    <property type="entry name" value="FAD/NAD(P)-binding domain"/>
    <property type="match status" value="1"/>
</dbReference>
<keyword evidence="1" id="KW-0812">Transmembrane</keyword>
<proteinExistence type="predicted"/>
<dbReference type="InterPro" id="IPR050816">
    <property type="entry name" value="Flavin-dep_Halogenase_NPB"/>
</dbReference>
<dbReference type="Proteomes" id="UP001620262">
    <property type="component" value="Unassembled WGS sequence"/>
</dbReference>
<dbReference type="SUPFAM" id="SSF51905">
    <property type="entry name" value="FAD/NAD(P)-binding domain"/>
    <property type="match status" value="1"/>
</dbReference>
<dbReference type="PANTHER" id="PTHR43747:SF4">
    <property type="entry name" value="FLAVIN-DEPENDENT TRYPTOPHAN HALOGENASE"/>
    <property type="match status" value="1"/>
</dbReference>
<dbReference type="GO" id="GO:0016491">
    <property type="term" value="F:oxidoreductase activity"/>
    <property type="evidence" value="ECO:0007669"/>
    <property type="project" value="UniProtKB-KW"/>
</dbReference>
<organism evidence="2 3">
    <name type="scientific">Pseudoalteromonas rhizosphaerae</name>
    <dbReference type="NCBI Taxonomy" id="2518973"/>
    <lineage>
        <taxon>Bacteria</taxon>
        <taxon>Pseudomonadati</taxon>
        <taxon>Pseudomonadota</taxon>
        <taxon>Gammaproteobacteria</taxon>
        <taxon>Alteromonadales</taxon>
        <taxon>Pseudoalteromonadaceae</taxon>
        <taxon>Pseudoalteromonas</taxon>
    </lineage>
</organism>
<protein>
    <submittedName>
        <fullName evidence="2">Tryptophan halogenase family protein</fullName>
        <ecNumber evidence="2">1.14.19.-</ecNumber>
    </submittedName>
</protein>
<name>A0ABW8KW04_9GAMM</name>
<dbReference type="InterPro" id="IPR033856">
    <property type="entry name" value="Trp_halogen"/>
</dbReference>
<gene>
    <name evidence="2" type="ORF">ACI2JU_08480</name>
</gene>
<comment type="caution">
    <text evidence="2">The sequence shown here is derived from an EMBL/GenBank/DDBJ whole genome shotgun (WGS) entry which is preliminary data.</text>
</comment>
<dbReference type="RefSeq" id="WP_404675212.1">
    <property type="nucleotide sequence ID" value="NZ_JBJDOT010000009.1"/>
</dbReference>
<dbReference type="EMBL" id="JBJDOT010000009">
    <property type="protein sequence ID" value="MFK3863908.1"/>
    <property type="molecule type" value="Genomic_DNA"/>
</dbReference>
<accession>A0ABW8KW04</accession>
<sequence>MKAIEKIVILGGGSAGWMTAAMLAKVFSKQLSITLIESPDIPTVGVGEATIPAIQTFNNVLGLDEHVFLKRTQGTYKLGIQFENWGQQGDSYQHAFGDIGRGLGITPFHHFWLKSNQSKTTQTLWDFSVNAIAANHNKFHPNPQIGKTPLAGLTYAYHFDAGKYAKLLQEFAIAQGVEYLSGTMESVKLDDNGLIKTLELSDEQTIKGDFFIDCSGSSARLIEQALGVKYQSYQHWLFCDRAIAVQTKPLKNTPPFTRSIAKDAGWQWQIPLQNRVGNGLVYSSQFMSAEQAEQQLLNSLETETITAPKHIKFTPGRREQQWFKNCLSIGLSSGFLEPLESTSLHLIQTSIARFIKLFPAHPDCELSAHAYNLQAKNEFEKIRDFIILHYAVNQKQSPFWQRCGAMTLPESLQQRIALFKRTGTLSIQADELFSEVAWLQVLIGQGIRPQSYHPLARAISDSELDEFLSNIATIQQQYVTHLPTHEQYLQRFCRGSELAKGQI</sequence>
<dbReference type="PANTHER" id="PTHR43747">
    <property type="entry name" value="FAD-BINDING PROTEIN"/>
    <property type="match status" value="1"/>
</dbReference>
<keyword evidence="3" id="KW-1185">Reference proteome</keyword>
<evidence type="ECO:0000313" key="2">
    <source>
        <dbReference type="EMBL" id="MFK3863908.1"/>
    </source>
</evidence>
<evidence type="ECO:0000256" key="1">
    <source>
        <dbReference type="SAM" id="Phobius"/>
    </source>
</evidence>
<dbReference type="InterPro" id="IPR006905">
    <property type="entry name" value="Flavin_halogenase"/>
</dbReference>
<evidence type="ECO:0000313" key="3">
    <source>
        <dbReference type="Proteomes" id="UP001620262"/>
    </source>
</evidence>
<keyword evidence="2" id="KW-0560">Oxidoreductase</keyword>
<reference evidence="2 3" key="1">
    <citation type="submission" date="2024-11" db="EMBL/GenBank/DDBJ databases">
        <title>The Natural Products Discovery Center: Release of the First 8490 Sequenced Strains for Exploring Actinobacteria Biosynthetic Diversity.</title>
        <authorList>
            <person name="Kalkreuter E."/>
            <person name="Kautsar S.A."/>
            <person name="Yang D."/>
            <person name="Bader C.D."/>
            <person name="Teijaro C.N."/>
            <person name="Fluegel L."/>
            <person name="Davis C.M."/>
            <person name="Simpson J.R."/>
            <person name="Lauterbach L."/>
            <person name="Steele A.D."/>
            <person name="Gui C."/>
            <person name="Meng S."/>
            <person name="Li G."/>
            <person name="Viehrig K."/>
            <person name="Ye F."/>
            <person name="Su P."/>
            <person name="Kiefer A.F."/>
            <person name="Nichols A."/>
            <person name="Cepeda A.J."/>
            <person name="Yan W."/>
            <person name="Fan B."/>
            <person name="Jiang Y."/>
            <person name="Adhikari A."/>
            <person name="Zheng C.-J."/>
            <person name="Schuster L."/>
            <person name="Cowan T.M."/>
            <person name="Smanski M.J."/>
            <person name="Chevrette M.G."/>
            <person name="De Carvalho L.P.S."/>
            <person name="Shen B."/>
        </authorList>
    </citation>
    <scope>NUCLEOTIDE SEQUENCE [LARGE SCALE GENOMIC DNA]</scope>
    <source>
        <strain evidence="2 3">NPDC078403</strain>
    </source>
</reference>
<dbReference type="InterPro" id="IPR036188">
    <property type="entry name" value="FAD/NAD-bd_sf"/>
</dbReference>
<feature type="transmembrane region" description="Helical" evidence="1">
    <location>
        <begin position="7"/>
        <end position="27"/>
    </location>
</feature>